<dbReference type="EMBL" id="CVRI01000043">
    <property type="protein sequence ID" value="CRK96262.1"/>
    <property type="molecule type" value="Genomic_DNA"/>
</dbReference>
<proteinExistence type="predicted"/>
<gene>
    <name evidence="1" type="ORF">CLUMA_CG009687</name>
</gene>
<dbReference type="AlphaFoldDB" id="A0A1J1IBA8"/>
<dbReference type="Proteomes" id="UP000183832">
    <property type="component" value="Unassembled WGS sequence"/>
</dbReference>
<accession>A0A1J1IBA8</accession>
<sequence>MSSKSFSFKCVDASHLVLLLLCTFPKRFLILLFKSEDGRIPKMMPKKNLMSINQVVCYKLVFHVVKS</sequence>
<name>A0A1J1IBA8_9DIPT</name>
<reference evidence="1 2" key="1">
    <citation type="submission" date="2015-04" db="EMBL/GenBank/DDBJ databases">
        <authorList>
            <person name="Syromyatnikov M.Y."/>
            <person name="Popov V.N."/>
        </authorList>
    </citation>
    <scope>NUCLEOTIDE SEQUENCE [LARGE SCALE GENOMIC DNA]</scope>
</reference>
<evidence type="ECO:0000313" key="1">
    <source>
        <dbReference type="EMBL" id="CRK96262.1"/>
    </source>
</evidence>
<evidence type="ECO:0000313" key="2">
    <source>
        <dbReference type="Proteomes" id="UP000183832"/>
    </source>
</evidence>
<protein>
    <submittedName>
        <fullName evidence="1">CLUMA_CG009687, isoform A</fullName>
    </submittedName>
</protein>
<organism evidence="1 2">
    <name type="scientific">Clunio marinus</name>
    <dbReference type="NCBI Taxonomy" id="568069"/>
    <lineage>
        <taxon>Eukaryota</taxon>
        <taxon>Metazoa</taxon>
        <taxon>Ecdysozoa</taxon>
        <taxon>Arthropoda</taxon>
        <taxon>Hexapoda</taxon>
        <taxon>Insecta</taxon>
        <taxon>Pterygota</taxon>
        <taxon>Neoptera</taxon>
        <taxon>Endopterygota</taxon>
        <taxon>Diptera</taxon>
        <taxon>Nematocera</taxon>
        <taxon>Chironomoidea</taxon>
        <taxon>Chironomidae</taxon>
        <taxon>Clunio</taxon>
    </lineage>
</organism>
<keyword evidence="2" id="KW-1185">Reference proteome</keyword>